<evidence type="ECO:0000256" key="5">
    <source>
        <dbReference type="ARBA" id="ARBA00023242"/>
    </source>
</evidence>
<protein>
    <submittedName>
        <fullName evidence="9">Uncharacterized protein LOC126910840</fullName>
    </submittedName>
</protein>
<keyword evidence="5" id="KW-0539">Nucleus</keyword>
<reference evidence="9" key="1">
    <citation type="submission" date="2025-08" db="UniProtKB">
        <authorList>
            <consortium name="RefSeq"/>
        </authorList>
    </citation>
    <scope>IDENTIFICATION</scope>
    <source>
        <tissue evidence="9">Whole larval tissue</tissue>
    </source>
</reference>
<dbReference type="PANTHER" id="PTHR15180">
    <property type="entry name" value="GENERAL TRANSCRIPTION FACTOR 3C POLYPEPTIDE 1"/>
    <property type="match status" value="1"/>
</dbReference>
<evidence type="ECO:0000256" key="1">
    <source>
        <dbReference type="ARBA" id="ARBA00004123"/>
    </source>
</evidence>
<dbReference type="InterPro" id="IPR007309">
    <property type="entry name" value="TFIIIC_Bblock-bd"/>
</dbReference>
<evidence type="ECO:0000313" key="8">
    <source>
        <dbReference type="Proteomes" id="UP000829999"/>
    </source>
</evidence>
<dbReference type="OrthoDB" id="68020at2759"/>
<dbReference type="GeneID" id="126910840"/>
<evidence type="ECO:0000256" key="4">
    <source>
        <dbReference type="ARBA" id="ARBA00023163"/>
    </source>
</evidence>
<proteinExistence type="predicted"/>
<dbReference type="GO" id="GO:0006384">
    <property type="term" value="P:transcription initiation at RNA polymerase III promoter"/>
    <property type="evidence" value="ECO:0007669"/>
    <property type="project" value="InterPro"/>
</dbReference>
<evidence type="ECO:0000259" key="7">
    <source>
        <dbReference type="Pfam" id="PF04182"/>
    </source>
</evidence>
<accession>A0A9R0EWE5</accession>
<dbReference type="GO" id="GO:0000127">
    <property type="term" value="C:transcription factor TFIIIC complex"/>
    <property type="evidence" value="ECO:0007669"/>
    <property type="project" value="InterPro"/>
</dbReference>
<feature type="compositionally biased region" description="Polar residues" evidence="6">
    <location>
        <begin position="466"/>
        <end position="475"/>
    </location>
</feature>
<evidence type="ECO:0000256" key="3">
    <source>
        <dbReference type="ARBA" id="ARBA00023125"/>
    </source>
</evidence>
<keyword evidence="4" id="KW-0804">Transcription</keyword>
<organism evidence="8 9">
    <name type="scientific">Spodoptera frugiperda</name>
    <name type="common">Fall armyworm</name>
    <dbReference type="NCBI Taxonomy" id="7108"/>
    <lineage>
        <taxon>Eukaryota</taxon>
        <taxon>Metazoa</taxon>
        <taxon>Ecdysozoa</taxon>
        <taxon>Arthropoda</taxon>
        <taxon>Hexapoda</taxon>
        <taxon>Insecta</taxon>
        <taxon>Pterygota</taxon>
        <taxon>Neoptera</taxon>
        <taxon>Endopterygota</taxon>
        <taxon>Lepidoptera</taxon>
        <taxon>Glossata</taxon>
        <taxon>Ditrysia</taxon>
        <taxon>Noctuoidea</taxon>
        <taxon>Noctuidae</taxon>
        <taxon>Amphipyrinae</taxon>
        <taxon>Spodoptera</taxon>
    </lineage>
</organism>
<name>A0A9R0EWE5_SPOFR</name>
<dbReference type="GO" id="GO:0005634">
    <property type="term" value="C:nucleus"/>
    <property type="evidence" value="ECO:0007669"/>
    <property type="project" value="UniProtKB-SubCell"/>
</dbReference>
<evidence type="ECO:0000313" key="9">
    <source>
        <dbReference type="RefSeq" id="XP_050550655.1"/>
    </source>
</evidence>
<keyword evidence="8" id="KW-1185">Reference proteome</keyword>
<dbReference type="PANTHER" id="PTHR15180:SF1">
    <property type="entry name" value="GENERAL TRANSCRIPTION FACTOR 3C POLYPEPTIDE 1"/>
    <property type="match status" value="1"/>
</dbReference>
<dbReference type="RefSeq" id="XP_050550655.1">
    <property type="nucleotide sequence ID" value="XM_050694698.1"/>
</dbReference>
<feature type="domain" description="B-block binding subunit of TFIIIC" evidence="7">
    <location>
        <begin position="173"/>
        <end position="246"/>
    </location>
</feature>
<keyword evidence="2" id="KW-0597">Phosphoprotein</keyword>
<dbReference type="Pfam" id="PF04182">
    <property type="entry name" value="B-block_TFIIIC"/>
    <property type="match status" value="1"/>
</dbReference>
<dbReference type="Proteomes" id="UP000829999">
    <property type="component" value="Chromosome 7"/>
</dbReference>
<gene>
    <name evidence="9" type="primary">LOC126910840</name>
</gene>
<dbReference type="GO" id="GO:0042791">
    <property type="term" value="P:5S class rRNA transcription by RNA polymerase III"/>
    <property type="evidence" value="ECO:0007669"/>
    <property type="project" value="TreeGrafter"/>
</dbReference>
<feature type="region of interest" description="Disordered" evidence="6">
    <location>
        <begin position="445"/>
        <end position="484"/>
    </location>
</feature>
<keyword evidence="3" id="KW-0238">DNA-binding</keyword>
<feature type="compositionally biased region" description="Basic and acidic residues" evidence="6">
    <location>
        <begin position="455"/>
        <end position="464"/>
    </location>
</feature>
<comment type="subcellular location">
    <subcellularLocation>
        <location evidence="1">Nucleus</location>
    </subcellularLocation>
</comment>
<dbReference type="GO" id="GO:0003677">
    <property type="term" value="F:DNA binding"/>
    <property type="evidence" value="ECO:0007669"/>
    <property type="project" value="UniProtKB-KW"/>
</dbReference>
<evidence type="ECO:0000256" key="6">
    <source>
        <dbReference type="SAM" id="MobiDB-lite"/>
    </source>
</evidence>
<dbReference type="InterPro" id="IPR044210">
    <property type="entry name" value="Tfc3-like"/>
</dbReference>
<sequence length="1516" mass="174334">MENNVVKCFAVNYKAIIIDEIALEGLEGIGVDLLWRRIQKRISSDLTEKMKLRYWSFILNCGKVSFYQLPEPLPYLELLDRFDIIDEATGHLREPDVLIDGPYEYKPIEGEYGSCRYYDTRKLIPIEDLKTKAYEAVMSEYGDTLVIVANKEERWYALAPHLPTSNLAQLSSIHYCMLELIGRSRGNGQSTIGLTNLNKIVKDPKTLFYNRKYLGNLDLIKTTMVTETISGKGFKALLVRLKRFSQPSVLSMPKRGILHNVVEYLLQQPDFSEKTEVIVKKGLISQKQNRRLQKTVNIFNFEERTIQPDEINKLKTSIKRKFIYLSSRNDESSDSEEESQGPPMKCQYKIGVSLLRQAYERFLDAGLEGLTQVQLGQQLGVEFYTSRGICRMFRVKNIVREYLEDKGKQRTARFIARAATGDMDVRYSKEKQKFLEYLKESQVPKEDVEPSGDELPAKRMKLEPKPSSSTDVTSHNSDEDVMPDVDMTPEKVITEVKVLDGFENTKTLGAFTRNPTLRQLTFANGVFKVLKKKQCVSGYISLSNLTAKEINEPPMDTKALKSFVQKLVTDGHIKIYKIKWPGIQKYSVLICAAHVKATDPIIKAKYKEICMRAVTNKRVAVKKEIPENVTPSITQFANPRYMKIQKLHEFLTKFAYFEHVKPESHSLPAGFVSIVDFIQEVTIGFAIQNMGSTALVEMNQLVNQSQLEIKMKDAPPHIYKALMRSCTLQNAIRINLKVLAMLGLIQLVRPANQTTNNMGAITYTSFLFYVNRNAKIIDTTGIWPRVADEKVKEKSYYFETFEDVSRYWFDVFQISVNTIIELENRSRKQLQPPQRYEDEVFAHDNGARYGDGNGPCGFDSCFYMEIPRLWQTFYMRPMQHNSPKKGKIQIKIPKLKRKNKTKRETKMKPSSKVVVDRITNEKLTRKRNDTTIKWSKTEDLIITICKAAITILSPSSQPGTLIVRNIVAKDILSIKDPKKTKSVCHSRASTLETNLTLIHEKHCIINELKRRRNLLLKYEGLLKKLRLRYSTNMTKFINKARLPMMELVWAILQVMQSKSYIQKVPCVASNLQDFNKHFTIITSTANKLCNMFKVPEHVTLKEAVVLTIMQTIDSEISMELGKKIYKTFEEYPEAAVRSAVEQLRKCGAIAAKEKIFNNQMRKLDLEDICQSSYKISAFYQRKWVSRLNSEFMDNLSTLLDVEQTDNDVKGSAELNCVYCEMHAYDIIDIVSTSAPLITDAAGAPIMPEEINVLVIDTKYRLKTGTLRWKNKSNLAKISELYSHIDLNHSVKYLSSYTTVDSKEIKQNVDKRDPILKRLDQVGEKGAPFDELQKLSGMGEKEFIEKLQQMESKKILKRVGFYENLLVLPKYLAPWTIKVGEKHIIITPWLTLTGKAKPDIFFKWCGVIMNLIFERPGCSVSYLADKCEYLTYRSAQDICMFLEKYECIKLAMVNLQPVDLFSDEDYDPEMTDFNPYGAPEKMIAHPIKNCLTKYCYIKKKVLDSESNDALMDKLFKC</sequence>
<evidence type="ECO:0000256" key="2">
    <source>
        <dbReference type="ARBA" id="ARBA00022553"/>
    </source>
</evidence>